<dbReference type="InterPro" id="IPR002798">
    <property type="entry name" value="SpoIIM-like"/>
</dbReference>
<proteinExistence type="predicted"/>
<feature type="transmembrane region" description="Helical" evidence="1">
    <location>
        <begin position="160"/>
        <end position="180"/>
    </location>
</feature>
<sequence length="497" mass="56175">MALQTISRQERNSLQVALIITRRELRDSLRDWRIITPIVILTLIFPFLMDFTSRWATTWVSRFTDPILVERINPFLLMVVGFFPISFSLIIALESFVGEKERNNIEPLLSMPVSDLELYLGKMFSSLFLPLLASYLGITVFLLTRLLTTPPWVPPLDLTILMFLLTTAEALVMVSGAVVVSSQTTSVRAANLLASFIIIPMALLIQLESVIMFYAEYGALWWFVAGLLVVNLILIRMGIRIFNREDILSKELDELNLRNIWRDFKGYFLRPPERAVYRRDQSSAHFSLIRFYRHDIPLLLKEHALPFLVVMLVSLAAVLLGIKFAHQFPIPPEVFPLRQISEETFTNIEKIRLLPKISTSFIFFNNLRVLILAALVSVFSFGSLALFLTLINVGLVSFIITQVVISGYNPWLFIVTFILPHGSLEIPAVLIGMTFALRIGAALVSPPEGLDVGQGFLLTCANFIKIFIFVLVPLLLLAAFIEANLTPQVVLAVYSGR</sequence>
<keyword evidence="1" id="KW-0472">Membrane</keyword>
<dbReference type="EMBL" id="AP011779">
    <property type="protein sequence ID" value="BAL57557.1"/>
    <property type="molecule type" value="Genomic_DNA"/>
</dbReference>
<dbReference type="Pfam" id="PF01944">
    <property type="entry name" value="SpoIIM"/>
    <property type="match status" value="1"/>
</dbReference>
<dbReference type="GO" id="GO:0140359">
    <property type="term" value="F:ABC-type transporter activity"/>
    <property type="evidence" value="ECO:0007669"/>
    <property type="project" value="InterPro"/>
</dbReference>
<dbReference type="Pfam" id="PF12679">
    <property type="entry name" value="ABC2_membrane_2"/>
    <property type="match status" value="1"/>
</dbReference>
<feature type="transmembrane region" description="Helical" evidence="1">
    <location>
        <begin position="127"/>
        <end position="148"/>
    </location>
</feature>
<dbReference type="PANTHER" id="PTHR35337:SF1">
    <property type="entry name" value="SLR1478 PROTEIN"/>
    <property type="match status" value="1"/>
</dbReference>
<feature type="transmembrane region" description="Helical" evidence="1">
    <location>
        <begin position="32"/>
        <end position="52"/>
    </location>
</feature>
<feature type="transmembrane region" description="Helical" evidence="1">
    <location>
        <begin position="220"/>
        <end position="239"/>
    </location>
</feature>
<keyword evidence="1" id="KW-0812">Transmembrane</keyword>
<feature type="transmembrane region" description="Helical" evidence="1">
    <location>
        <begin position="398"/>
        <end position="420"/>
    </location>
</feature>
<dbReference type="PANTHER" id="PTHR35337">
    <property type="entry name" value="SLR1478 PROTEIN"/>
    <property type="match status" value="1"/>
</dbReference>
<protein>
    <submittedName>
        <fullName evidence="2">Hypothetical conserved protein</fullName>
    </submittedName>
</protein>
<feature type="transmembrane region" description="Helical" evidence="1">
    <location>
        <begin position="304"/>
        <end position="325"/>
    </location>
</feature>
<organism evidence="2">
    <name type="scientific">uncultured Chloroflexota bacterium</name>
    <dbReference type="NCBI Taxonomy" id="166587"/>
    <lineage>
        <taxon>Bacteria</taxon>
        <taxon>Bacillati</taxon>
        <taxon>Chloroflexota</taxon>
        <taxon>environmental samples</taxon>
    </lineage>
</organism>
<accession>H5SN21</accession>
<dbReference type="GO" id="GO:0005886">
    <property type="term" value="C:plasma membrane"/>
    <property type="evidence" value="ECO:0007669"/>
    <property type="project" value="UniProtKB-SubCell"/>
</dbReference>
<reference evidence="2" key="2">
    <citation type="journal article" date="2012" name="PLoS ONE">
        <title>A Deeply Branching Thermophilic Bacterium with an Ancient Acetyl-CoA Pathway Dominates a Subsurface Ecosystem.</title>
        <authorList>
            <person name="Takami H."/>
            <person name="Noguchi H."/>
            <person name="Takaki Y."/>
            <person name="Uchiyama I."/>
            <person name="Toyoda A."/>
            <person name="Nishi S."/>
            <person name="Chee G.-J."/>
            <person name="Arai W."/>
            <person name="Nunoura T."/>
            <person name="Itoh T."/>
            <person name="Hattori M."/>
            <person name="Takai K."/>
        </authorList>
    </citation>
    <scope>NUCLEOTIDE SEQUENCE</scope>
</reference>
<dbReference type="AlphaFoldDB" id="H5SN21"/>
<name>H5SN21_9CHLR</name>
<feature type="transmembrane region" description="Helical" evidence="1">
    <location>
        <begin position="192"/>
        <end position="214"/>
    </location>
</feature>
<keyword evidence="1" id="KW-1133">Transmembrane helix</keyword>
<reference evidence="2" key="1">
    <citation type="journal article" date="2005" name="Environ. Microbiol.">
        <title>Genetic and functional properties of uncultivated thermophilic crenarchaeotes from a subsurface gold mine as revealed by analysis of genome fragments.</title>
        <authorList>
            <person name="Nunoura T."/>
            <person name="Hirayama H."/>
            <person name="Takami H."/>
            <person name="Oida H."/>
            <person name="Nishi S."/>
            <person name="Shimamura S."/>
            <person name="Suzuki Y."/>
            <person name="Inagaki F."/>
            <person name="Takai K."/>
            <person name="Nealson K.H."/>
            <person name="Horikoshi K."/>
        </authorList>
    </citation>
    <scope>NUCLEOTIDE SEQUENCE</scope>
</reference>
<evidence type="ECO:0000256" key="1">
    <source>
        <dbReference type="SAM" id="Phobius"/>
    </source>
</evidence>
<feature type="transmembrane region" description="Helical" evidence="1">
    <location>
        <begin position="369"/>
        <end position="391"/>
    </location>
</feature>
<gene>
    <name evidence="2" type="ORF">HGMM_F51E07C02</name>
</gene>
<feature type="transmembrane region" description="Helical" evidence="1">
    <location>
        <begin position="456"/>
        <end position="481"/>
    </location>
</feature>
<evidence type="ECO:0000313" key="2">
    <source>
        <dbReference type="EMBL" id="BAL57557.1"/>
    </source>
</evidence>
<feature type="transmembrane region" description="Helical" evidence="1">
    <location>
        <begin position="426"/>
        <end position="444"/>
    </location>
</feature>
<feature type="transmembrane region" description="Helical" evidence="1">
    <location>
        <begin position="72"/>
        <end position="93"/>
    </location>
</feature>